<comment type="catalytic activity">
    <reaction evidence="5">
        <text>a 2'-deoxyadenosine in DNA + S-adenosyl-L-methionine = an N(6)-methyl-2'-deoxyadenosine in DNA + S-adenosyl-L-homocysteine + H(+)</text>
        <dbReference type="Rhea" id="RHEA:15197"/>
        <dbReference type="Rhea" id="RHEA-COMP:12418"/>
        <dbReference type="Rhea" id="RHEA-COMP:12419"/>
        <dbReference type="ChEBI" id="CHEBI:15378"/>
        <dbReference type="ChEBI" id="CHEBI:57856"/>
        <dbReference type="ChEBI" id="CHEBI:59789"/>
        <dbReference type="ChEBI" id="CHEBI:90615"/>
        <dbReference type="ChEBI" id="CHEBI:90616"/>
        <dbReference type="EC" id="2.1.1.72"/>
    </reaction>
</comment>
<dbReference type="SUPFAM" id="SSF53335">
    <property type="entry name" value="S-adenosyl-L-methionine-dependent methyltransferases"/>
    <property type="match status" value="1"/>
</dbReference>
<dbReference type="Pfam" id="PF07669">
    <property type="entry name" value="Eco57I"/>
    <property type="match status" value="1"/>
</dbReference>
<evidence type="ECO:0000256" key="2">
    <source>
        <dbReference type="ARBA" id="ARBA00022603"/>
    </source>
</evidence>
<dbReference type="AlphaFoldDB" id="A0A1W1C240"/>
<dbReference type="PROSITE" id="PS00092">
    <property type="entry name" value="N6_MTASE"/>
    <property type="match status" value="1"/>
</dbReference>
<dbReference type="EC" id="2.1.1.72" evidence="1"/>
<dbReference type="Gene3D" id="3.40.50.150">
    <property type="entry name" value="Vaccinia Virus protein VP39"/>
    <property type="match status" value="1"/>
</dbReference>
<keyword evidence="2" id="KW-0489">Methyltransferase</keyword>
<dbReference type="PANTHER" id="PTHR33841">
    <property type="entry name" value="DNA METHYLTRANSFERASE YEEA-RELATED"/>
    <property type="match status" value="1"/>
</dbReference>
<protein>
    <recommendedName>
        <fullName evidence="1">site-specific DNA-methyltransferase (adenine-specific)</fullName>
        <ecNumber evidence="1">2.1.1.72</ecNumber>
    </recommendedName>
</protein>
<dbReference type="GO" id="GO:0003676">
    <property type="term" value="F:nucleic acid binding"/>
    <property type="evidence" value="ECO:0007669"/>
    <property type="project" value="InterPro"/>
</dbReference>
<organism evidence="7">
    <name type="scientific">hydrothermal vent metagenome</name>
    <dbReference type="NCBI Taxonomy" id="652676"/>
    <lineage>
        <taxon>unclassified sequences</taxon>
        <taxon>metagenomes</taxon>
        <taxon>ecological metagenomes</taxon>
    </lineage>
</organism>
<sequence length="971" mass="114554">MKTIYKPLDFIDKDNEYVDGFYEYTDNIPTLPQRLNRSLQVIKPKSLFILNNKPIILFFDRSVDKEKVFKQCWNFAEAPIIIIENDSDFDIYNGFDYILENGDFLLKHLSKKNEPNYISIISGKYFENSQKEFEKKDKKVDKKLLENIKNAREKLLELNLEYNINIANALLGRVIFIRYLIDRKVSLKFEGKHQVFTNDDLKEILSSKKRTYKLFKYLKSKDGFNGDWFPIEENEETLVNEEHLRVLKNLISGVDIKTNQGSLFDIYDFSIIPIEFISNVYESFIGEEKQKKSGAYYTPTFLVDYILKYTVDDYFKQNPNEYNCKVLDPACGSGIFLVETLRKLINQYEIVTKKPITSKQIIKLVKDNIYGIDYNKNALQISVFSLYLTMLDYQKPSDIKEFKFPYLLESNKNKKPNFFENDFFDMNADYNRVLKSKKLDFIIGNPPYGKSTIAKNSFAEKYIKLNKIAIANRDIVQPFMVRVKDLVGKSTKVSFIVTSKVLYNLQSKAFRTQHFFNKFKVNHILELSSVRKEIFENANVPVSIIFYESSNEEEVLKNIINYISMKPNPYFEKLKILLLSKSDFKKVNQSKLLEYDYLWRILVYGSYLDFNFIKRLKSFITIEEVVETSSQGLMIGGGDKNSAEKYIGMPYIETRNFQKFHIQKTNRVWELPIVHRPRTIDTFKAPALLTSQGIDLNLNIKVGILKKDTIFTSSIASIKTKNTNTLYNIMGIYNSNFFKYFIINIGSYVGIEREKLLDEEKFSIPFTYNENILYLAKNIEEYCQNDFAQYDKFFDDLKYKLNQSVLNAFQITNQEKILIDYANNIMIPWIMQKNYNVAFKKYDYKDEKIEAYINIFIKHYTKIYKELNMYFKAEVLWHDYAIGIYFKVVEKEPKSQIIWKKEKNIQNFLKFARGKELENLFILKDIKGFESDGFYVIKPNEYKNWHEAIGYLDFYEFDKAILGAGRRGGNV</sequence>
<gene>
    <name evidence="7" type="ORF">MNB_SV-14-480</name>
</gene>
<dbReference type="InterPro" id="IPR050953">
    <property type="entry name" value="N4_N6_ade-DNA_methylase"/>
</dbReference>
<evidence type="ECO:0000256" key="4">
    <source>
        <dbReference type="ARBA" id="ARBA00022691"/>
    </source>
</evidence>
<keyword evidence="4" id="KW-0949">S-adenosyl-L-methionine</keyword>
<feature type="domain" description="Type II methyltransferase M.TaqI-like" evidence="6">
    <location>
        <begin position="368"/>
        <end position="528"/>
    </location>
</feature>
<dbReference type="EMBL" id="FPHN01000108">
    <property type="protein sequence ID" value="SFV59908.1"/>
    <property type="molecule type" value="Genomic_DNA"/>
</dbReference>
<evidence type="ECO:0000256" key="5">
    <source>
        <dbReference type="ARBA" id="ARBA00047942"/>
    </source>
</evidence>
<dbReference type="GO" id="GO:0032259">
    <property type="term" value="P:methylation"/>
    <property type="evidence" value="ECO:0007669"/>
    <property type="project" value="UniProtKB-KW"/>
</dbReference>
<name>A0A1W1C240_9ZZZZ</name>
<accession>A0A1W1C240</accession>
<evidence type="ECO:0000259" key="6">
    <source>
        <dbReference type="Pfam" id="PF07669"/>
    </source>
</evidence>
<dbReference type="GO" id="GO:0006304">
    <property type="term" value="P:DNA modification"/>
    <property type="evidence" value="ECO:0007669"/>
    <property type="project" value="InterPro"/>
</dbReference>
<dbReference type="GO" id="GO:0009007">
    <property type="term" value="F:site-specific DNA-methyltransferase (adenine-specific) activity"/>
    <property type="evidence" value="ECO:0007669"/>
    <property type="project" value="UniProtKB-EC"/>
</dbReference>
<dbReference type="PANTHER" id="PTHR33841:SF1">
    <property type="entry name" value="DNA METHYLTRANSFERASE A"/>
    <property type="match status" value="1"/>
</dbReference>
<reference evidence="7" key="1">
    <citation type="submission" date="2016-10" db="EMBL/GenBank/DDBJ databases">
        <authorList>
            <person name="de Groot N.N."/>
        </authorList>
    </citation>
    <scope>NUCLEOTIDE SEQUENCE</scope>
</reference>
<dbReference type="InterPro" id="IPR011639">
    <property type="entry name" value="MethylTrfase_TaqI-like_dom"/>
</dbReference>
<evidence type="ECO:0000256" key="3">
    <source>
        <dbReference type="ARBA" id="ARBA00022679"/>
    </source>
</evidence>
<evidence type="ECO:0000256" key="1">
    <source>
        <dbReference type="ARBA" id="ARBA00011900"/>
    </source>
</evidence>
<dbReference type="InterPro" id="IPR029063">
    <property type="entry name" value="SAM-dependent_MTases_sf"/>
</dbReference>
<dbReference type="InterPro" id="IPR002052">
    <property type="entry name" value="DNA_methylase_N6_adenine_CS"/>
</dbReference>
<evidence type="ECO:0000313" key="7">
    <source>
        <dbReference type="EMBL" id="SFV59908.1"/>
    </source>
</evidence>
<proteinExistence type="predicted"/>
<keyword evidence="3" id="KW-0808">Transferase</keyword>
<dbReference type="PRINTS" id="PR00507">
    <property type="entry name" value="N12N6MTFRASE"/>
</dbReference>